<comment type="caution">
    <text evidence="1">The sequence shown here is derived from an EMBL/GenBank/DDBJ whole genome shotgun (WGS) entry which is preliminary data.</text>
</comment>
<dbReference type="EMBL" id="JBBNAG010000005">
    <property type="protein sequence ID" value="KAK9131590.1"/>
    <property type="molecule type" value="Genomic_DNA"/>
</dbReference>
<evidence type="ECO:0000313" key="2">
    <source>
        <dbReference type="Proteomes" id="UP001419268"/>
    </source>
</evidence>
<organism evidence="1 2">
    <name type="scientific">Stephania cephalantha</name>
    <dbReference type="NCBI Taxonomy" id="152367"/>
    <lineage>
        <taxon>Eukaryota</taxon>
        <taxon>Viridiplantae</taxon>
        <taxon>Streptophyta</taxon>
        <taxon>Embryophyta</taxon>
        <taxon>Tracheophyta</taxon>
        <taxon>Spermatophyta</taxon>
        <taxon>Magnoliopsida</taxon>
        <taxon>Ranunculales</taxon>
        <taxon>Menispermaceae</taxon>
        <taxon>Menispermoideae</taxon>
        <taxon>Cissampelideae</taxon>
        <taxon>Stephania</taxon>
    </lineage>
</organism>
<accession>A0AAP0P7Z3</accession>
<dbReference type="AlphaFoldDB" id="A0AAP0P7Z3"/>
<proteinExistence type="predicted"/>
<evidence type="ECO:0000313" key="1">
    <source>
        <dbReference type="EMBL" id="KAK9131590.1"/>
    </source>
</evidence>
<name>A0AAP0P7Z3_9MAGN</name>
<reference evidence="1 2" key="1">
    <citation type="submission" date="2024-01" db="EMBL/GenBank/DDBJ databases">
        <title>Genome assemblies of Stephania.</title>
        <authorList>
            <person name="Yang L."/>
        </authorList>
    </citation>
    <scope>NUCLEOTIDE SEQUENCE [LARGE SCALE GENOMIC DNA]</scope>
    <source>
        <strain evidence="1">JXDWG</strain>
        <tissue evidence="1">Leaf</tissue>
    </source>
</reference>
<protein>
    <submittedName>
        <fullName evidence="1">Uncharacterized protein</fullName>
    </submittedName>
</protein>
<gene>
    <name evidence="1" type="ORF">Scep_011118</name>
</gene>
<keyword evidence="2" id="KW-1185">Reference proteome</keyword>
<sequence length="64" mass="7669">MCLSVVTRLGFTVLVTSDKVSNESISRRIWMWYAHRLLYIMKSETMIQKKRSCFDISREYANQF</sequence>
<dbReference type="Proteomes" id="UP001419268">
    <property type="component" value="Unassembled WGS sequence"/>
</dbReference>